<name>A0A6J7BXQ8_9ZZZZ</name>
<protein>
    <submittedName>
        <fullName evidence="1">Unannotated protein</fullName>
    </submittedName>
</protein>
<organism evidence="1">
    <name type="scientific">freshwater metagenome</name>
    <dbReference type="NCBI Taxonomy" id="449393"/>
    <lineage>
        <taxon>unclassified sequences</taxon>
        <taxon>metagenomes</taxon>
        <taxon>ecological metagenomes</taxon>
    </lineage>
</organism>
<dbReference type="AlphaFoldDB" id="A0A6J7BXQ8"/>
<gene>
    <name evidence="1" type="ORF">UFOPK3268_01035</name>
</gene>
<evidence type="ECO:0000313" key="1">
    <source>
        <dbReference type="EMBL" id="CAB4850592.1"/>
    </source>
</evidence>
<proteinExistence type="predicted"/>
<dbReference type="EMBL" id="CAFBIZ010000128">
    <property type="protein sequence ID" value="CAB4850592.1"/>
    <property type="molecule type" value="Genomic_DNA"/>
</dbReference>
<sequence>MEHAGEVDVVDVVPLAAEESDILLAMHAAEADGVACCAEWCFVQGGHAVTSLVAGFSAAHWTAATMFL</sequence>
<accession>A0A6J7BXQ8</accession>
<reference evidence="1" key="1">
    <citation type="submission" date="2020-05" db="EMBL/GenBank/DDBJ databases">
        <authorList>
            <person name="Chiriac C."/>
            <person name="Salcher M."/>
            <person name="Ghai R."/>
            <person name="Kavagutti S V."/>
        </authorList>
    </citation>
    <scope>NUCLEOTIDE SEQUENCE</scope>
</reference>